<sequence length="89" mass="10392">MSQLSWQDSPIYAEMQPEKHLSQQEPPIPTLGQQPLQIMDLWEQYSDAATGRCYYVNSITKERAVQYRLRCYPGTPAICHYRSPRLAME</sequence>
<evidence type="ECO:0000313" key="2">
    <source>
        <dbReference type="Proteomes" id="UP001476798"/>
    </source>
</evidence>
<accession>A0ABV0PQI7</accession>
<gene>
    <name evidence="1" type="ORF">GOODEAATRI_018936</name>
</gene>
<dbReference type="Gene3D" id="2.20.70.10">
    <property type="match status" value="1"/>
</dbReference>
<dbReference type="Proteomes" id="UP001476798">
    <property type="component" value="Unassembled WGS sequence"/>
</dbReference>
<reference evidence="1 2" key="1">
    <citation type="submission" date="2021-06" db="EMBL/GenBank/DDBJ databases">
        <authorList>
            <person name="Palmer J.M."/>
        </authorList>
    </citation>
    <scope>NUCLEOTIDE SEQUENCE [LARGE SCALE GENOMIC DNA]</scope>
    <source>
        <strain evidence="1 2">GA_2019</strain>
        <tissue evidence="1">Muscle</tissue>
    </source>
</reference>
<comment type="caution">
    <text evidence="1">The sequence shown here is derived from an EMBL/GenBank/DDBJ whole genome shotgun (WGS) entry which is preliminary data.</text>
</comment>
<dbReference type="EMBL" id="JAHRIO010081606">
    <property type="protein sequence ID" value="MEQ2185512.1"/>
    <property type="molecule type" value="Genomic_DNA"/>
</dbReference>
<protein>
    <submittedName>
        <fullName evidence="1">Uncharacterized protein</fullName>
    </submittedName>
</protein>
<keyword evidence="2" id="KW-1185">Reference proteome</keyword>
<evidence type="ECO:0000313" key="1">
    <source>
        <dbReference type="EMBL" id="MEQ2185512.1"/>
    </source>
</evidence>
<organism evidence="1 2">
    <name type="scientific">Goodea atripinnis</name>
    <dbReference type="NCBI Taxonomy" id="208336"/>
    <lineage>
        <taxon>Eukaryota</taxon>
        <taxon>Metazoa</taxon>
        <taxon>Chordata</taxon>
        <taxon>Craniata</taxon>
        <taxon>Vertebrata</taxon>
        <taxon>Euteleostomi</taxon>
        <taxon>Actinopterygii</taxon>
        <taxon>Neopterygii</taxon>
        <taxon>Teleostei</taxon>
        <taxon>Neoteleostei</taxon>
        <taxon>Acanthomorphata</taxon>
        <taxon>Ovalentaria</taxon>
        <taxon>Atherinomorphae</taxon>
        <taxon>Cyprinodontiformes</taxon>
        <taxon>Goodeidae</taxon>
        <taxon>Goodea</taxon>
    </lineage>
</organism>
<name>A0ABV0PQI7_9TELE</name>
<proteinExistence type="predicted"/>